<name>A0A0K2T1T6_LEPSM</name>
<sequence>MRDGTVHTFDIDPDTIVGMIQIGRRGRPQIVFTEMGKFLLQPLLRGPGLLTWGGVLLEHIVSLWVFVLPPGNTHLIEKVLDILVPIFRPFGNQYEGFLYPSDTTIPSIIGEAGNLFYVTGRTM</sequence>
<protein>
    <submittedName>
        <fullName evidence="1">Uncharacterized protein</fullName>
    </submittedName>
</protein>
<dbReference type="AlphaFoldDB" id="A0A0K2T1T6"/>
<organism evidence="1">
    <name type="scientific">Lepeophtheirus salmonis</name>
    <name type="common">Salmon louse</name>
    <name type="synonym">Caligus salmonis</name>
    <dbReference type="NCBI Taxonomy" id="72036"/>
    <lineage>
        <taxon>Eukaryota</taxon>
        <taxon>Metazoa</taxon>
        <taxon>Ecdysozoa</taxon>
        <taxon>Arthropoda</taxon>
        <taxon>Crustacea</taxon>
        <taxon>Multicrustacea</taxon>
        <taxon>Hexanauplia</taxon>
        <taxon>Copepoda</taxon>
        <taxon>Siphonostomatoida</taxon>
        <taxon>Caligidae</taxon>
        <taxon>Lepeophtheirus</taxon>
    </lineage>
</organism>
<dbReference type="EMBL" id="HACA01002607">
    <property type="protein sequence ID" value="CDW19968.1"/>
    <property type="molecule type" value="Transcribed_RNA"/>
</dbReference>
<accession>A0A0K2T1T6</accession>
<reference evidence="1" key="1">
    <citation type="submission" date="2014-05" db="EMBL/GenBank/DDBJ databases">
        <authorList>
            <person name="Chronopoulou M."/>
        </authorList>
    </citation>
    <scope>NUCLEOTIDE SEQUENCE</scope>
    <source>
        <tissue evidence="1">Whole organism</tissue>
    </source>
</reference>
<proteinExistence type="predicted"/>
<evidence type="ECO:0000313" key="1">
    <source>
        <dbReference type="EMBL" id="CDW19968.1"/>
    </source>
</evidence>